<accession>A0A0W8FGR2</accession>
<dbReference type="EMBL" id="LNQE01001284">
    <property type="protein sequence ID" value="KUG19491.1"/>
    <property type="molecule type" value="Genomic_DNA"/>
</dbReference>
<evidence type="ECO:0000313" key="2">
    <source>
        <dbReference type="EMBL" id="KUG19491.1"/>
    </source>
</evidence>
<proteinExistence type="predicted"/>
<evidence type="ECO:0000256" key="1">
    <source>
        <dbReference type="SAM" id="MobiDB-lite"/>
    </source>
</evidence>
<comment type="caution">
    <text evidence="2">The sequence shown here is derived from an EMBL/GenBank/DDBJ whole genome shotgun (WGS) entry which is preliminary data.</text>
</comment>
<protein>
    <submittedName>
        <fullName evidence="2">Uncharacterized protein</fullName>
    </submittedName>
</protein>
<feature type="region of interest" description="Disordered" evidence="1">
    <location>
        <begin position="24"/>
        <end position="46"/>
    </location>
</feature>
<organism evidence="2">
    <name type="scientific">hydrocarbon metagenome</name>
    <dbReference type="NCBI Taxonomy" id="938273"/>
    <lineage>
        <taxon>unclassified sequences</taxon>
        <taxon>metagenomes</taxon>
        <taxon>ecological metagenomes</taxon>
    </lineage>
</organism>
<gene>
    <name evidence="2" type="ORF">ASZ90_010792</name>
</gene>
<sequence>MGTIDERVQISRIRYLPAVPQQRTEGAIAMGRRREIPPPQARVPRRPPAVHVFTTKKGRCRTANRLREVATRIDIMYIMVDRPMLIHAHPSIH</sequence>
<reference evidence="2" key="1">
    <citation type="journal article" date="2015" name="Proc. Natl. Acad. Sci. U.S.A.">
        <title>Networks of energetic and metabolic interactions define dynamics in microbial communities.</title>
        <authorList>
            <person name="Embree M."/>
            <person name="Liu J.K."/>
            <person name="Al-Bassam M.M."/>
            <person name="Zengler K."/>
        </authorList>
    </citation>
    <scope>NUCLEOTIDE SEQUENCE</scope>
</reference>
<dbReference type="AlphaFoldDB" id="A0A0W8FGR2"/>
<name>A0A0W8FGR2_9ZZZZ</name>